<dbReference type="AlphaFoldDB" id="A0AAV5MZN7"/>
<gene>
    <name evidence="1" type="ORF">SLEP1_g60522</name>
</gene>
<accession>A0AAV5MZN7</accession>
<dbReference type="Proteomes" id="UP001054252">
    <property type="component" value="Unassembled WGS sequence"/>
</dbReference>
<feature type="non-terminal residue" evidence="1">
    <location>
        <position position="1"/>
    </location>
</feature>
<sequence>LSLSFHCHWHDAFIHYVGCISQLGTVDYHPLKKLGDDMAEQSTCRFLFRTEIFKS</sequence>
<keyword evidence="2" id="KW-1185">Reference proteome</keyword>
<name>A0AAV5MZN7_9ROSI</name>
<proteinExistence type="predicted"/>
<dbReference type="EMBL" id="BPVZ01002762">
    <property type="protein sequence ID" value="GKV54012.1"/>
    <property type="molecule type" value="Genomic_DNA"/>
</dbReference>
<evidence type="ECO:0000313" key="2">
    <source>
        <dbReference type="Proteomes" id="UP001054252"/>
    </source>
</evidence>
<protein>
    <submittedName>
        <fullName evidence="1">Uncharacterized protein</fullName>
    </submittedName>
</protein>
<organism evidence="1 2">
    <name type="scientific">Rubroshorea leprosula</name>
    <dbReference type="NCBI Taxonomy" id="152421"/>
    <lineage>
        <taxon>Eukaryota</taxon>
        <taxon>Viridiplantae</taxon>
        <taxon>Streptophyta</taxon>
        <taxon>Embryophyta</taxon>
        <taxon>Tracheophyta</taxon>
        <taxon>Spermatophyta</taxon>
        <taxon>Magnoliopsida</taxon>
        <taxon>eudicotyledons</taxon>
        <taxon>Gunneridae</taxon>
        <taxon>Pentapetalae</taxon>
        <taxon>rosids</taxon>
        <taxon>malvids</taxon>
        <taxon>Malvales</taxon>
        <taxon>Dipterocarpaceae</taxon>
        <taxon>Rubroshorea</taxon>
    </lineage>
</organism>
<comment type="caution">
    <text evidence="1">The sequence shown here is derived from an EMBL/GenBank/DDBJ whole genome shotgun (WGS) entry which is preliminary data.</text>
</comment>
<evidence type="ECO:0000313" key="1">
    <source>
        <dbReference type="EMBL" id="GKV54012.1"/>
    </source>
</evidence>
<reference evidence="1 2" key="1">
    <citation type="journal article" date="2021" name="Commun. Biol.">
        <title>The genome of Shorea leprosula (Dipterocarpaceae) highlights the ecological relevance of drought in aseasonal tropical rainforests.</title>
        <authorList>
            <person name="Ng K.K.S."/>
            <person name="Kobayashi M.J."/>
            <person name="Fawcett J.A."/>
            <person name="Hatakeyama M."/>
            <person name="Paape T."/>
            <person name="Ng C.H."/>
            <person name="Ang C.C."/>
            <person name="Tnah L.H."/>
            <person name="Lee C.T."/>
            <person name="Nishiyama T."/>
            <person name="Sese J."/>
            <person name="O'Brien M.J."/>
            <person name="Copetti D."/>
            <person name="Mohd Noor M.I."/>
            <person name="Ong R.C."/>
            <person name="Putra M."/>
            <person name="Sireger I.Z."/>
            <person name="Indrioko S."/>
            <person name="Kosugi Y."/>
            <person name="Izuno A."/>
            <person name="Isagi Y."/>
            <person name="Lee S.L."/>
            <person name="Shimizu K.K."/>
        </authorList>
    </citation>
    <scope>NUCLEOTIDE SEQUENCE [LARGE SCALE GENOMIC DNA]</scope>
    <source>
        <strain evidence="1">214</strain>
    </source>
</reference>